<evidence type="ECO:0000313" key="7">
    <source>
        <dbReference type="Proteomes" id="UP000031258"/>
    </source>
</evidence>
<evidence type="ECO:0000256" key="4">
    <source>
        <dbReference type="SAM" id="Phobius"/>
    </source>
</evidence>
<comment type="caution">
    <text evidence="6">The sequence shown here is derived from an EMBL/GenBank/DDBJ whole genome shotgun (WGS) entry which is preliminary data.</text>
</comment>
<dbReference type="STRING" id="86105.NF27_DP01180"/>
<dbReference type="SUPFAM" id="SSF53822">
    <property type="entry name" value="Periplasmic binding protein-like I"/>
    <property type="match status" value="1"/>
</dbReference>
<comment type="similarity">
    <text evidence="1">Belongs to the leucine-binding protein family.</text>
</comment>
<keyword evidence="4" id="KW-1133">Transmembrane helix</keyword>
<sequence>MLENSFFLFILCSYINLQLLFMLKKIFIVLSLLTLTGCTSNNVDNKQVELQPIPEKNVSENHRRLEVALLLPLSGEHAEIGNNMLQATRLALHELKVSQVNINPIDIGSDIAHPEEILNLLDEKKYDIIVGPIFSHHTKVIYSYAYKHQIPLISFSNDISLLNNEGLFLIGIMPDQVINRVVNYAALEGYNKLFGLLPENRYGLYIENILKNNAEGGNYQVIDIARYIHSHDTALTNAQNALTIIKAAILKQAAVEGNNTKSFALLMPEGGEFTYEITKDMYAWAEENKIKLKFLGSPQWDNKKLVSAKHLNGAWIAAAPNLHLKNFEQRFYDNNNVEPFKISALAYDAAALLAVLSTKDNILEALLDDGGFQGASGIFRFKKDGSNERMLSIFEIEKGELKEIDPAGSSF</sequence>
<dbReference type="CDD" id="cd06339">
    <property type="entry name" value="PBP1_YraM_LppC_lipoprotein-like"/>
    <property type="match status" value="1"/>
</dbReference>
<dbReference type="EMBL" id="JSWE01000092">
    <property type="protein sequence ID" value="KIE05574.1"/>
    <property type="molecule type" value="Genomic_DNA"/>
</dbReference>
<name>A0A0C1QJ86_9RICK</name>
<dbReference type="Proteomes" id="UP000031258">
    <property type="component" value="Unassembled WGS sequence"/>
</dbReference>
<organism evidence="6 7">
    <name type="scientific">Candidatus Jidaibacter acanthamoebae</name>
    <dbReference type="NCBI Taxonomy" id="86105"/>
    <lineage>
        <taxon>Bacteria</taxon>
        <taxon>Pseudomonadati</taxon>
        <taxon>Pseudomonadota</taxon>
        <taxon>Alphaproteobacteria</taxon>
        <taxon>Rickettsiales</taxon>
        <taxon>Candidatus Midichloriaceae</taxon>
        <taxon>Candidatus Jidaibacter</taxon>
    </lineage>
</organism>
<keyword evidence="2" id="KW-0732">Signal</keyword>
<keyword evidence="3" id="KW-0813">Transport</keyword>
<evidence type="ECO:0000256" key="1">
    <source>
        <dbReference type="ARBA" id="ARBA00010062"/>
    </source>
</evidence>
<dbReference type="PANTHER" id="PTHR30483">
    <property type="entry name" value="LEUCINE-SPECIFIC-BINDING PROTEIN"/>
    <property type="match status" value="1"/>
</dbReference>
<evidence type="ECO:0000259" key="5">
    <source>
        <dbReference type="Pfam" id="PF13458"/>
    </source>
</evidence>
<evidence type="ECO:0000256" key="3">
    <source>
        <dbReference type="ARBA" id="ARBA00022970"/>
    </source>
</evidence>
<feature type="transmembrane region" description="Helical" evidence="4">
    <location>
        <begin position="6"/>
        <end position="23"/>
    </location>
</feature>
<evidence type="ECO:0000256" key="2">
    <source>
        <dbReference type="ARBA" id="ARBA00022729"/>
    </source>
</evidence>
<keyword evidence="3" id="KW-0029">Amino-acid transport</keyword>
<keyword evidence="4" id="KW-0812">Transmembrane</keyword>
<proteinExistence type="inferred from homology"/>
<dbReference type="PANTHER" id="PTHR30483:SF6">
    <property type="entry name" value="PERIPLASMIC BINDING PROTEIN OF ABC TRANSPORTER FOR NATURAL AMINO ACIDS"/>
    <property type="match status" value="1"/>
</dbReference>
<dbReference type="InterPro" id="IPR028081">
    <property type="entry name" value="Leu-bd"/>
</dbReference>
<dbReference type="Pfam" id="PF13458">
    <property type="entry name" value="Peripla_BP_6"/>
    <property type="match status" value="1"/>
</dbReference>
<dbReference type="AlphaFoldDB" id="A0A0C1QJ86"/>
<feature type="domain" description="Leucine-binding protein" evidence="5">
    <location>
        <begin position="66"/>
        <end position="399"/>
    </location>
</feature>
<keyword evidence="7" id="KW-1185">Reference proteome</keyword>
<dbReference type="InterPro" id="IPR028082">
    <property type="entry name" value="Peripla_BP_I"/>
</dbReference>
<dbReference type="GO" id="GO:0006865">
    <property type="term" value="P:amino acid transport"/>
    <property type="evidence" value="ECO:0007669"/>
    <property type="project" value="UniProtKB-KW"/>
</dbReference>
<dbReference type="InterPro" id="IPR051010">
    <property type="entry name" value="BCAA_transport"/>
</dbReference>
<evidence type="ECO:0000313" key="6">
    <source>
        <dbReference type="EMBL" id="KIE05574.1"/>
    </source>
</evidence>
<keyword evidence="4" id="KW-0472">Membrane</keyword>
<protein>
    <recommendedName>
        <fullName evidence="5">Leucine-binding protein domain-containing protein</fullName>
    </recommendedName>
</protein>
<gene>
    <name evidence="6" type="ORF">NF27_DP01180</name>
</gene>
<dbReference type="Gene3D" id="3.40.50.2300">
    <property type="match status" value="2"/>
</dbReference>
<accession>A0A0C1QJ86</accession>
<reference evidence="6 7" key="1">
    <citation type="submission" date="2014-11" db="EMBL/GenBank/DDBJ databases">
        <title>A Rickettsiales Symbiont of Amoebae With Ancient Features.</title>
        <authorList>
            <person name="Schulz F."/>
            <person name="Martijn J."/>
            <person name="Wascher F."/>
            <person name="Kostanjsek R."/>
            <person name="Ettema T.J."/>
            <person name="Horn M."/>
        </authorList>
    </citation>
    <scope>NUCLEOTIDE SEQUENCE [LARGE SCALE GENOMIC DNA]</scope>
    <source>
        <strain evidence="6 7">UWC36</strain>
    </source>
</reference>